<dbReference type="Proteomes" id="UP001293254">
    <property type="component" value="Unassembled WGS sequence"/>
</dbReference>
<reference evidence="1" key="1">
    <citation type="submission" date="2020-06" db="EMBL/GenBank/DDBJ databases">
        <authorList>
            <person name="Li T."/>
            <person name="Hu X."/>
            <person name="Zhang T."/>
            <person name="Song X."/>
            <person name="Zhang H."/>
            <person name="Dai N."/>
            <person name="Sheng W."/>
            <person name="Hou X."/>
            <person name="Wei L."/>
        </authorList>
    </citation>
    <scope>NUCLEOTIDE SEQUENCE</scope>
    <source>
        <strain evidence="1">3651</strain>
        <tissue evidence="1">Leaf</tissue>
    </source>
</reference>
<dbReference type="AlphaFoldDB" id="A0AAE1YEE6"/>
<evidence type="ECO:0000313" key="2">
    <source>
        <dbReference type="Proteomes" id="UP001293254"/>
    </source>
</evidence>
<reference evidence="1" key="2">
    <citation type="journal article" date="2024" name="Plant">
        <title>Genomic evolution and insights into agronomic trait innovations of Sesamum species.</title>
        <authorList>
            <person name="Miao H."/>
            <person name="Wang L."/>
            <person name="Qu L."/>
            <person name="Liu H."/>
            <person name="Sun Y."/>
            <person name="Le M."/>
            <person name="Wang Q."/>
            <person name="Wei S."/>
            <person name="Zheng Y."/>
            <person name="Lin W."/>
            <person name="Duan Y."/>
            <person name="Cao H."/>
            <person name="Xiong S."/>
            <person name="Wang X."/>
            <person name="Wei L."/>
            <person name="Li C."/>
            <person name="Ma Q."/>
            <person name="Ju M."/>
            <person name="Zhao R."/>
            <person name="Li G."/>
            <person name="Mu C."/>
            <person name="Tian Q."/>
            <person name="Mei H."/>
            <person name="Zhang T."/>
            <person name="Gao T."/>
            <person name="Zhang H."/>
        </authorList>
    </citation>
    <scope>NUCLEOTIDE SEQUENCE</scope>
    <source>
        <strain evidence="1">3651</strain>
    </source>
</reference>
<keyword evidence="2" id="KW-1185">Reference proteome</keyword>
<comment type="caution">
    <text evidence="1">The sequence shown here is derived from an EMBL/GenBank/DDBJ whole genome shotgun (WGS) entry which is preliminary data.</text>
</comment>
<dbReference type="EMBL" id="JACGWO010000004">
    <property type="protein sequence ID" value="KAK4428741.1"/>
    <property type="molecule type" value="Genomic_DNA"/>
</dbReference>
<organism evidence="1 2">
    <name type="scientific">Sesamum alatum</name>
    <dbReference type="NCBI Taxonomy" id="300844"/>
    <lineage>
        <taxon>Eukaryota</taxon>
        <taxon>Viridiplantae</taxon>
        <taxon>Streptophyta</taxon>
        <taxon>Embryophyta</taxon>
        <taxon>Tracheophyta</taxon>
        <taxon>Spermatophyta</taxon>
        <taxon>Magnoliopsida</taxon>
        <taxon>eudicotyledons</taxon>
        <taxon>Gunneridae</taxon>
        <taxon>Pentapetalae</taxon>
        <taxon>asterids</taxon>
        <taxon>lamiids</taxon>
        <taxon>Lamiales</taxon>
        <taxon>Pedaliaceae</taxon>
        <taxon>Sesamum</taxon>
    </lineage>
</organism>
<name>A0AAE1YEE6_9LAMI</name>
<proteinExistence type="predicted"/>
<evidence type="ECO:0000313" key="1">
    <source>
        <dbReference type="EMBL" id="KAK4428741.1"/>
    </source>
</evidence>
<gene>
    <name evidence="1" type="ORF">Salat_1174000</name>
</gene>
<sequence>MGVRWRISSGQLVEIAGALWLPSMPILKLVCALRMLAPSAKVMDLLEDAERRNRELVLWEFVDLDAEYILKTPTGGSQSADKLVWHHDPWGKFSVRSENHLATTPVALQTLRQSLVRWIGR</sequence>
<protein>
    <submittedName>
        <fullName evidence="1">Uncharacterized protein</fullName>
    </submittedName>
</protein>
<accession>A0AAE1YEE6</accession>